<accession>A0A3G4ZXZ9</accession>
<feature type="compositionally biased region" description="Basic and acidic residues" evidence="1">
    <location>
        <begin position="1"/>
        <end position="20"/>
    </location>
</feature>
<gene>
    <name evidence="2" type="ORF">Faunusvirus52_5</name>
</gene>
<organism evidence="2">
    <name type="scientific">Faunusvirus sp</name>
    <dbReference type="NCBI Taxonomy" id="2487766"/>
    <lineage>
        <taxon>Viruses</taxon>
        <taxon>Varidnaviria</taxon>
        <taxon>Bamfordvirae</taxon>
        <taxon>Nucleocytoviricota</taxon>
        <taxon>Megaviricetes</taxon>
        <taxon>Imitervirales</taxon>
        <taxon>Mimiviridae</taxon>
    </lineage>
</organism>
<evidence type="ECO:0000256" key="1">
    <source>
        <dbReference type="SAM" id="MobiDB-lite"/>
    </source>
</evidence>
<name>A0A3G4ZXZ9_9VIRU</name>
<dbReference type="InterPro" id="IPR043918">
    <property type="entry name" value="DUF5760"/>
</dbReference>
<dbReference type="Pfam" id="PF19064">
    <property type="entry name" value="DUF5760"/>
    <property type="match status" value="1"/>
</dbReference>
<reference evidence="2" key="1">
    <citation type="submission" date="2018-10" db="EMBL/GenBank/DDBJ databases">
        <title>Hidden diversity of soil giant viruses.</title>
        <authorList>
            <person name="Schulz F."/>
            <person name="Alteio L."/>
            <person name="Goudeau D."/>
            <person name="Ryan E.M."/>
            <person name="Malmstrom R.R."/>
            <person name="Blanchard J."/>
            <person name="Woyke T."/>
        </authorList>
    </citation>
    <scope>NUCLEOTIDE SEQUENCE</scope>
    <source>
        <strain evidence="2">FNV1</strain>
    </source>
</reference>
<proteinExistence type="predicted"/>
<feature type="region of interest" description="Disordered" evidence="1">
    <location>
        <begin position="1"/>
        <end position="21"/>
    </location>
</feature>
<protein>
    <submittedName>
        <fullName evidence="2">Uncharacterized protein</fullName>
    </submittedName>
</protein>
<sequence>MNNKDKNKIDDQPHPVDKSKITPQFQEMVTKWVGIVDSIQEKNTQIKELREDKKQFEEFILHTIEQIDKSLVLNIGNGSVRRTVTKSRGPINEDLLKKKLFEYTKNEDKAAELTKMILDGRTTVEKVTLERTIHRERKSKQPKNPMFPIST</sequence>
<dbReference type="EMBL" id="MK072183">
    <property type="protein sequence ID" value="AYV79788.1"/>
    <property type="molecule type" value="Genomic_DNA"/>
</dbReference>
<evidence type="ECO:0000313" key="2">
    <source>
        <dbReference type="EMBL" id="AYV79788.1"/>
    </source>
</evidence>